<proteinExistence type="predicted"/>
<organism evidence="1">
    <name type="scientific">Timema douglasi</name>
    <name type="common">Walking stick</name>
    <dbReference type="NCBI Taxonomy" id="61478"/>
    <lineage>
        <taxon>Eukaryota</taxon>
        <taxon>Metazoa</taxon>
        <taxon>Ecdysozoa</taxon>
        <taxon>Arthropoda</taxon>
        <taxon>Hexapoda</taxon>
        <taxon>Insecta</taxon>
        <taxon>Pterygota</taxon>
        <taxon>Neoptera</taxon>
        <taxon>Polyneoptera</taxon>
        <taxon>Phasmatodea</taxon>
        <taxon>Timematodea</taxon>
        <taxon>Timematoidea</taxon>
        <taxon>Timematidae</taxon>
        <taxon>Timema</taxon>
    </lineage>
</organism>
<evidence type="ECO:0000313" key="1">
    <source>
        <dbReference type="EMBL" id="CAD7193575.1"/>
    </source>
</evidence>
<reference evidence="1" key="1">
    <citation type="submission" date="2020-11" db="EMBL/GenBank/DDBJ databases">
        <authorList>
            <person name="Tran Van P."/>
        </authorList>
    </citation>
    <scope>NUCLEOTIDE SEQUENCE</scope>
</reference>
<gene>
    <name evidence="1" type="ORF">TDIB3V08_LOCUS38</name>
</gene>
<sequence length="135" mass="15269">MNIDAKPSVDTKDNICDEIHSIAALPFEYVDVPIIKQEVEYTGTRTKCKEKNCAKYAQGGGYCMKHGGTQAKCKEESCTKYAQGVVTRTRIKINSDRMKPQYDLRENDRNFSAGDLVCLYNPQNKKGISPKLQRK</sequence>
<dbReference type="AlphaFoldDB" id="A0A7R8Z4E2"/>
<accession>A0A7R8Z4E2</accession>
<name>A0A7R8Z4E2_TIMDO</name>
<dbReference type="EMBL" id="OA564274">
    <property type="protein sequence ID" value="CAD7193575.1"/>
    <property type="molecule type" value="Genomic_DNA"/>
</dbReference>
<protein>
    <submittedName>
        <fullName evidence="1">Uncharacterized protein</fullName>
    </submittedName>
</protein>